<keyword evidence="1" id="KW-1133">Transmembrane helix</keyword>
<proteinExistence type="predicted"/>
<gene>
    <name evidence="3" type="ORF">JYU06_02015</name>
</gene>
<dbReference type="CDD" id="cd12797">
    <property type="entry name" value="M23_peptidase"/>
    <property type="match status" value="1"/>
</dbReference>
<dbReference type="SUPFAM" id="SSF51261">
    <property type="entry name" value="Duplicated hybrid motif"/>
    <property type="match status" value="1"/>
</dbReference>
<evidence type="ECO:0000256" key="1">
    <source>
        <dbReference type="SAM" id="Phobius"/>
    </source>
</evidence>
<dbReference type="PANTHER" id="PTHR21666:SF270">
    <property type="entry name" value="MUREIN HYDROLASE ACTIVATOR ENVC"/>
    <property type="match status" value="1"/>
</dbReference>
<feature type="domain" description="M23ase beta-sheet core" evidence="2">
    <location>
        <begin position="196"/>
        <end position="290"/>
    </location>
</feature>
<name>A0ABS3AT56_9BACT</name>
<dbReference type="InterPro" id="IPR011055">
    <property type="entry name" value="Dup_hybrid_motif"/>
</dbReference>
<evidence type="ECO:0000259" key="2">
    <source>
        <dbReference type="Pfam" id="PF01551"/>
    </source>
</evidence>
<dbReference type="Proteomes" id="UP000717534">
    <property type="component" value="Unassembled WGS sequence"/>
</dbReference>
<evidence type="ECO:0000313" key="3">
    <source>
        <dbReference type="EMBL" id="MBN4068285.1"/>
    </source>
</evidence>
<protein>
    <submittedName>
        <fullName evidence="3">M23 family metallopeptidase</fullName>
    </submittedName>
</protein>
<sequence length="333" mass="37534">MNDRLHIIISGDETKTRRLLLSKRKARIFLFATITLFIVLSVISYKTFLVPHANKPLNNQLSLLNKQLKESLLAKETLALQVQDLQDLKNNQEKYFQQEKDALLNTAIAELEERSNLIERILGNIGVEIQEIPKSNNKNSGGPFIAPKDSSSHELLLRSDYYMETISFLPLGRPVPTDITSRFGHRTDPFNGKKAFHAGVDMGGHYGQEIVATADGIVTKSFINGNYGQYIEISHGNGYSTKFAHLKKRLVKRGDKIKRGQTIGTLGNSGRSTGPHLHYEVCLNKKPINPGKFMQVDKLILPPTIKLRAQKNLKIKHRRVAVKKHPEPAIFKN</sequence>
<keyword evidence="4" id="KW-1185">Reference proteome</keyword>
<dbReference type="Gene3D" id="2.70.70.10">
    <property type="entry name" value="Glucose Permease (Domain IIA)"/>
    <property type="match status" value="1"/>
</dbReference>
<feature type="transmembrane region" description="Helical" evidence="1">
    <location>
        <begin position="28"/>
        <end position="48"/>
    </location>
</feature>
<comment type="caution">
    <text evidence="3">The sequence shown here is derived from an EMBL/GenBank/DDBJ whole genome shotgun (WGS) entry which is preliminary data.</text>
</comment>
<evidence type="ECO:0000313" key="4">
    <source>
        <dbReference type="Proteomes" id="UP000717534"/>
    </source>
</evidence>
<dbReference type="PANTHER" id="PTHR21666">
    <property type="entry name" value="PEPTIDASE-RELATED"/>
    <property type="match status" value="1"/>
</dbReference>
<dbReference type="EMBL" id="JAFITO010000009">
    <property type="protein sequence ID" value="MBN4068285.1"/>
    <property type="molecule type" value="Genomic_DNA"/>
</dbReference>
<keyword evidence="1" id="KW-0472">Membrane</keyword>
<dbReference type="InterPro" id="IPR016047">
    <property type="entry name" value="M23ase_b-sheet_dom"/>
</dbReference>
<accession>A0ABS3AT56</accession>
<keyword evidence="1" id="KW-0812">Transmembrane</keyword>
<organism evidence="3 4">
    <name type="scientific">Desulfotalea psychrophila</name>
    <dbReference type="NCBI Taxonomy" id="84980"/>
    <lineage>
        <taxon>Bacteria</taxon>
        <taxon>Pseudomonadati</taxon>
        <taxon>Thermodesulfobacteriota</taxon>
        <taxon>Desulfobulbia</taxon>
        <taxon>Desulfobulbales</taxon>
        <taxon>Desulfocapsaceae</taxon>
        <taxon>Desulfotalea</taxon>
    </lineage>
</organism>
<reference evidence="3 4" key="1">
    <citation type="submission" date="2021-02" db="EMBL/GenBank/DDBJ databases">
        <title>Activity-based single-cell genomes from oceanic crustal fluid captures similar information to metagenomic and metatranscriptomic surveys with orders of magnitude less sampling.</title>
        <authorList>
            <person name="D'Angelo T.S."/>
            <person name="Orcutt B.N."/>
        </authorList>
    </citation>
    <scope>NUCLEOTIDE SEQUENCE [LARGE SCALE GENOMIC DNA]</scope>
    <source>
        <strain evidence="3">AH-315-G02</strain>
    </source>
</reference>
<dbReference type="InterPro" id="IPR050570">
    <property type="entry name" value="Cell_wall_metabolism_enzyme"/>
</dbReference>
<dbReference type="Pfam" id="PF01551">
    <property type="entry name" value="Peptidase_M23"/>
    <property type="match status" value="1"/>
</dbReference>